<evidence type="ECO:0000313" key="2">
    <source>
        <dbReference type="Proteomes" id="UP000324222"/>
    </source>
</evidence>
<dbReference type="AlphaFoldDB" id="A0A5B7IKX6"/>
<comment type="caution">
    <text evidence="1">The sequence shown here is derived from an EMBL/GenBank/DDBJ whole genome shotgun (WGS) entry which is preliminary data.</text>
</comment>
<gene>
    <name evidence="1" type="ORF">E2C01_077684</name>
</gene>
<evidence type="ECO:0000313" key="1">
    <source>
        <dbReference type="EMBL" id="MPC82995.1"/>
    </source>
</evidence>
<accession>A0A5B7IKX6</accession>
<sequence>MCIVLQGPPQKVCHRVSCTECVLHTSTLARMWMKSALRLGRSSMWWSMKILRSR</sequence>
<name>A0A5B7IKX6_PORTR</name>
<protein>
    <submittedName>
        <fullName evidence="1">Uncharacterized protein</fullName>
    </submittedName>
</protein>
<keyword evidence="2" id="KW-1185">Reference proteome</keyword>
<proteinExistence type="predicted"/>
<dbReference type="EMBL" id="VSRR010061241">
    <property type="protein sequence ID" value="MPC82995.1"/>
    <property type="molecule type" value="Genomic_DNA"/>
</dbReference>
<reference evidence="1 2" key="1">
    <citation type="submission" date="2019-05" db="EMBL/GenBank/DDBJ databases">
        <title>Another draft genome of Portunus trituberculatus and its Hox gene families provides insights of decapod evolution.</title>
        <authorList>
            <person name="Jeong J.-H."/>
            <person name="Song I."/>
            <person name="Kim S."/>
            <person name="Choi T."/>
            <person name="Kim D."/>
            <person name="Ryu S."/>
            <person name="Kim W."/>
        </authorList>
    </citation>
    <scope>NUCLEOTIDE SEQUENCE [LARGE SCALE GENOMIC DNA]</scope>
    <source>
        <tissue evidence="1">Muscle</tissue>
    </source>
</reference>
<organism evidence="1 2">
    <name type="scientific">Portunus trituberculatus</name>
    <name type="common">Swimming crab</name>
    <name type="synonym">Neptunus trituberculatus</name>
    <dbReference type="NCBI Taxonomy" id="210409"/>
    <lineage>
        <taxon>Eukaryota</taxon>
        <taxon>Metazoa</taxon>
        <taxon>Ecdysozoa</taxon>
        <taxon>Arthropoda</taxon>
        <taxon>Crustacea</taxon>
        <taxon>Multicrustacea</taxon>
        <taxon>Malacostraca</taxon>
        <taxon>Eumalacostraca</taxon>
        <taxon>Eucarida</taxon>
        <taxon>Decapoda</taxon>
        <taxon>Pleocyemata</taxon>
        <taxon>Brachyura</taxon>
        <taxon>Eubrachyura</taxon>
        <taxon>Portunoidea</taxon>
        <taxon>Portunidae</taxon>
        <taxon>Portuninae</taxon>
        <taxon>Portunus</taxon>
    </lineage>
</organism>
<dbReference type="Proteomes" id="UP000324222">
    <property type="component" value="Unassembled WGS sequence"/>
</dbReference>